<dbReference type="SMART" id="SM00439">
    <property type="entry name" value="BAH"/>
    <property type="match status" value="1"/>
</dbReference>
<dbReference type="PANTHER" id="PTHR10865">
    <property type="entry name" value="METASTASIS-ASSOCIATED PROTEIN AND MESODERM INDUCTION EARLY RESPONSE PROTEIN"/>
    <property type="match status" value="1"/>
</dbReference>
<keyword evidence="5" id="KW-0863">Zinc-finger</keyword>
<evidence type="ECO:0000256" key="12">
    <source>
        <dbReference type="SAM" id="MobiDB-lite"/>
    </source>
</evidence>
<dbReference type="GO" id="GO:0042826">
    <property type="term" value="F:histone deacetylase binding"/>
    <property type="evidence" value="ECO:0007669"/>
    <property type="project" value="TreeGrafter"/>
</dbReference>
<comment type="subcellular location">
    <subcellularLocation>
        <location evidence="1">Nucleus</location>
    </subcellularLocation>
</comment>
<dbReference type="GO" id="GO:0003677">
    <property type="term" value="F:DNA binding"/>
    <property type="evidence" value="ECO:0007669"/>
    <property type="project" value="UniProtKB-KW"/>
</dbReference>
<dbReference type="GO" id="GO:0010212">
    <property type="term" value="P:response to ionizing radiation"/>
    <property type="evidence" value="ECO:0007669"/>
    <property type="project" value="TreeGrafter"/>
</dbReference>
<evidence type="ECO:0000313" key="17">
    <source>
        <dbReference type="Proteomes" id="UP000694422"/>
    </source>
</evidence>
<comment type="similarity">
    <text evidence="11">Belongs to the metastasis-associated protein family.</text>
</comment>
<name>A0A8C9QPL5_SPEDA</name>
<proteinExistence type="inferred from homology"/>
<dbReference type="PROSITE" id="PS51156">
    <property type="entry name" value="ELM2"/>
    <property type="match status" value="1"/>
</dbReference>
<dbReference type="InterPro" id="IPR000949">
    <property type="entry name" value="ELM2_dom"/>
</dbReference>
<evidence type="ECO:0000256" key="7">
    <source>
        <dbReference type="ARBA" id="ARBA00022843"/>
    </source>
</evidence>
<feature type="domain" description="BAH" evidence="13">
    <location>
        <begin position="5"/>
        <end position="147"/>
    </location>
</feature>
<keyword evidence="2" id="KW-1017">Isopeptide bond</keyword>
<organism evidence="16 17">
    <name type="scientific">Spermophilus dauricus</name>
    <name type="common">Daurian ground squirrel</name>
    <dbReference type="NCBI Taxonomy" id="99837"/>
    <lineage>
        <taxon>Eukaryota</taxon>
        <taxon>Metazoa</taxon>
        <taxon>Chordata</taxon>
        <taxon>Craniata</taxon>
        <taxon>Vertebrata</taxon>
        <taxon>Euteleostomi</taxon>
        <taxon>Mammalia</taxon>
        <taxon>Eutheria</taxon>
        <taxon>Euarchontoglires</taxon>
        <taxon>Glires</taxon>
        <taxon>Rodentia</taxon>
        <taxon>Sciuromorpha</taxon>
        <taxon>Sciuridae</taxon>
        <taxon>Xerinae</taxon>
        <taxon>Marmotini</taxon>
        <taxon>Spermophilus</taxon>
    </lineage>
</organism>
<dbReference type="FunFam" id="1.10.10.60:FF:000012">
    <property type="entry name" value="Metastasis-associated 1 family, member 3"/>
    <property type="match status" value="1"/>
</dbReference>
<dbReference type="PROSITE" id="PS51038">
    <property type="entry name" value="BAH"/>
    <property type="match status" value="1"/>
</dbReference>
<evidence type="ECO:0000256" key="10">
    <source>
        <dbReference type="ARBA" id="ARBA00023242"/>
    </source>
</evidence>
<keyword evidence="9" id="KW-0238">DNA-binding</keyword>
<dbReference type="FunFam" id="2.30.30.490:FF:000001">
    <property type="entry name" value="Metastasis-associated 1 family, member 3"/>
    <property type="match status" value="1"/>
</dbReference>
<dbReference type="Gene3D" id="2.30.30.490">
    <property type="match status" value="1"/>
</dbReference>
<dbReference type="InterPro" id="IPR040138">
    <property type="entry name" value="MIER/MTA"/>
</dbReference>
<dbReference type="InterPro" id="IPR017884">
    <property type="entry name" value="SANT_dom"/>
</dbReference>
<dbReference type="GO" id="GO:0003682">
    <property type="term" value="F:chromatin binding"/>
    <property type="evidence" value="ECO:0007669"/>
    <property type="project" value="InterPro"/>
</dbReference>
<evidence type="ECO:0000256" key="1">
    <source>
        <dbReference type="ARBA" id="ARBA00004123"/>
    </source>
</evidence>
<dbReference type="Pfam" id="PF01448">
    <property type="entry name" value="ELM2"/>
    <property type="match status" value="1"/>
</dbReference>
<keyword evidence="10" id="KW-0539">Nucleus</keyword>
<dbReference type="SMART" id="SM01189">
    <property type="entry name" value="ELM2"/>
    <property type="match status" value="1"/>
</dbReference>
<keyword evidence="6" id="KW-0862">Zinc</keyword>
<feature type="region of interest" description="Disordered" evidence="12">
    <location>
        <begin position="482"/>
        <end position="550"/>
    </location>
</feature>
<evidence type="ECO:0000256" key="3">
    <source>
        <dbReference type="ARBA" id="ARBA00022553"/>
    </source>
</evidence>
<dbReference type="Proteomes" id="UP000694422">
    <property type="component" value="Unplaced"/>
</dbReference>
<dbReference type="InterPro" id="IPR001025">
    <property type="entry name" value="BAH_dom"/>
</dbReference>
<evidence type="ECO:0008006" key="18">
    <source>
        <dbReference type="Google" id="ProtNLM"/>
    </source>
</evidence>
<keyword evidence="8" id="KW-0007">Acetylation</keyword>
<evidence type="ECO:0000256" key="8">
    <source>
        <dbReference type="ARBA" id="ARBA00022990"/>
    </source>
</evidence>
<dbReference type="CDD" id="cd11661">
    <property type="entry name" value="SANT_MTA3_like"/>
    <property type="match status" value="1"/>
</dbReference>
<evidence type="ECO:0000259" key="15">
    <source>
        <dbReference type="PROSITE" id="PS51293"/>
    </source>
</evidence>
<dbReference type="SUPFAM" id="SSF46689">
    <property type="entry name" value="Homeodomain-like"/>
    <property type="match status" value="1"/>
</dbReference>
<dbReference type="SMART" id="SM00717">
    <property type="entry name" value="SANT"/>
    <property type="match status" value="1"/>
</dbReference>
<evidence type="ECO:0000313" key="16">
    <source>
        <dbReference type="Ensembl" id="ENSSDAP00000024981.1"/>
    </source>
</evidence>
<dbReference type="AlphaFoldDB" id="A0A8C9QPL5"/>
<feature type="domain" description="ELM2" evidence="14">
    <location>
        <begin position="148"/>
        <end position="259"/>
    </location>
</feature>
<keyword evidence="17" id="KW-1185">Reference proteome</keyword>
<dbReference type="CDD" id="cd04709">
    <property type="entry name" value="BAH_MTA"/>
    <property type="match status" value="1"/>
</dbReference>
<protein>
    <recommendedName>
        <fullName evidence="18">Metastasis associated 1</fullName>
    </recommendedName>
</protein>
<keyword evidence="3" id="KW-0597">Phosphoprotein</keyword>
<accession>A0A8C9QPL5</accession>
<dbReference type="InterPro" id="IPR001005">
    <property type="entry name" value="SANT/Myb"/>
</dbReference>
<dbReference type="InterPro" id="IPR009057">
    <property type="entry name" value="Homeodomain-like_sf"/>
</dbReference>
<dbReference type="GO" id="GO:0016581">
    <property type="term" value="C:NuRD complex"/>
    <property type="evidence" value="ECO:0007669"/>
    <property type="project" value="TreeGrafter"/>
</dbReference>
<dbReference type="Gene3D" id="1.10.10.60">
    <property type="entry name" value="Homeodomain-like"/>
    <property type="match status" value="1"/>
</dbReference>
<evidence type="ECO:0000256" key="2">
    <source>
        <dbReference type="ARBA" id="ARBA00022499"/>
    </source>
</evidence>
<dbReference type="Gene3D" id="4.10.1240.50">
    <property type="match status" value="1"/>
</dbReference>
<feature type="compositionally biased region" description="Polar residues" evidence="12">
    <location>
        <begin position="495"/>
        <end position="517"/>
    </location>
</feature>
<dbReference type="Pfam" id="PF01426">
    <property type="entry name" value="BAH"/>
    <property type="match status" value="1"/>
</dbReference>
<evidence type="ECO:0000259" key="13">
    <source>
        <dbReference type="PROSITE" id="PS51038"/>
    </source>
</evidence>
<dbReference type="FunFam" id="4.10.1240.50:FF:000001">
    <property type="entry name" value="Metastasis-associated 1 family, member 3"/>
    <property type="match status" value="1"/>
</dbReference>
<evidence type="ECO:0000256" key="5">
    <source>
        <dbReference type="ARBA" id="ARBA00022771"/>
    </source>
</evidence>
<reference evidence="16" key="2">
    <citation type="submission" date="2025-09" db="UniProtKB">
        <authorList>
            <consortium name="Ensembl"/>
        </authorList>
    </citation>
    <scope>IDENTIFICATION</scope>
</reference>
<dbReference type="GO" id="GO:0000122">
    <property type="term" value="P:negative regulation of transcription by RNA polymerase II"/>
    <property type="evidence" value="ECO:0007669"/>
    <property type="project" value="TreeGrafter"/>
</dbReference>
<evidence type="ECO:0000259" key="14">
    <source>
        <dbReference type="PROSITE" id="PS51156"/>
    </source>
</evidence>
<evidence type="ECO:0000256" key="4">
    <source>
        <dbReference type="ARBA" id="ARBA00022723"/>
    </source>
</evidence>
<evidence type="ECO:0000256" key="9">
    <source>
        <dbReference type="ARBA" id="ARBA00023125"/>
    </source>
</evidence>
<sequence>MAVTLASSLADYVYFENSSSNPYLIRRIEELNKTANGNVEAKVVCFYRRRDISSTLIALADKHAREVEEEVENPEMVDLPEKLKHQLRHRELFLSRQLGALPPHQVAPCSVTLLNETESLKSYLEREDFFFYSLVYDPQQKTLLADKGEIRVGNRYQADITDLLREGEEDGRDQSKLETKVWEAHNPLVDKQIDQFLVVARSVGTFARALDCSSSVRQPSLHMSAAAASRDITLFHAMDTLHKNIYDISRAISALVPQGGPVLCRDEMEEWSASEANLFEEALEKYGKDFTDIQQDFLPWKSLTSIIEYYYMWKTTDRYVQQKRLKAAEAESKLKQVYIPNYNKPNPNQISVNSVKASVVNGTGAPGQSPGAGRACESCYSKCPPGTHWGDGPQGRHCRHGAMWSLAPLHAASGPGRGASSIWAQGEHPDWGTGSAQLPGGPAPDRPYPSTGTARLPEASQSPLVLKQAVRKPLEAVLRYLETHPRPPKPDPVKSASSVLSSLTPAKSAPVINNGSPTILGKRSYEQHNGVDGDPSCSSLPPGTKPEPAAQWEVIPHQSAPDPGGLPAAC</sequence>
<dbReference type="InterPro" id="IPR043151">
    <property type="entry name" value="BAH_sf"/>
</dbReference>
<feature type="domain" description="SANT" evidence="15">
    <location>
        <begin position="266"/>
        <end position="318"/>
    </location>
</feature>
<dbReference type="PROSITE" id="PS51293">
    <property type="entry name" value="SANT"/>
    <property type="match status" value="1"/>
</dbReference>
<evidence type="ECO:0000256" key="6">
    <source>
        <dbReference type="ARBA" id="ARBA00022833"/>
    </source>
</evidence>
<feature type="region of interest" description="Disordered" evidence="12">
    <location>
        <begin position="415"/>
        <end position="463"/>
    </location>
</feature>
<reference evidence="16" key="1">
    <citation type="submission" date="2025-08" db="UniProtKB">
        <authorList>
            <consortium name="Ensembl"/>
        </authorList>
    </citation>
    <scope>IDENTIFICATION</scope>
</reference>
<dbReference type="GO" id="GO:0008270">
    <property type="term" value="F:zinc ion binding"/>
    <property type="evidence" value="ECO:0007669"/>
    <property type="project" value="UniProtKB-KW"/>
</dbReference>
<keyword evidence="7" id="KW-0832">Ubl conjugation</keyword>
<dbReference type="Pfam" id="PF00249">
    <property type="entry name" value="Myb_DNA-binding"/>
    <property type="match status" value="1"/>
</dbReference>
<dbReference type="GO" id="GO:0003714">
    <property type="term" value="F:transcription corepressor activity"/>
    <property type="evidence" value="ECO:0007669"/>
    <property type="project" value="TreeGrafter"/>
</dbReference>
<dbReference type="GO" id="GO:0003713">
    <property type="term" value="F:transcription coactivator activity"/>
    <property type="evidence" value="ECO:0007669"/>
    <property type="project" value="TreeGrafter"/>
</dbReference>
<evidence type="ECO:0000256" key="11">
    <source>
        <dbReference type="ARBA" id="ARBA00093454"/>
    </source>
</evidence>
<dbReference type="PANTHER" id="PTHR10865:SF5">
    <property type="entry name" value="METASTASIS-ASSOCIATED PROTEIN MTA1"/>
    <property type="match status" value="1"/>
</dbReference>
<feature type="compositionally biased region" description="Basic and acidic residues" evidence="12">
    <location>
        <begin position="482"/>
        <end position="492"/>
    </location>
</feature>
<dbReference type="GO" id="GO:0006302">
    <property type="term" value="P:double-strand break repair"/>
    <property type="evidence" value="ECO:0007669"/>
    <property type="project" value="TreeGrafter"/>
</dbReference>
<dbReference type="Ensembl" id="ENSSDAT00000028572.1">
    <property type="protein sequence ID" value="ENSSDAP00000024981.1"/>
    <property type="gene ID" value="ENSSDAG00000021768.1"/>
</dbReference>
<keyword evidence="4" id="KW-0479">Metal-binding</keyword>